<gene>
    <name evidence="2" type="ORF">RVY80_03910</name>
</gene>
<dbReference type="RefSeq" id="WP_295189538.1">
    <property type="nucleotide sequence ID" value="NZ_JAWJZA010000002.1"/>
</dbReference>
<evidence type="ECO:0000313" key="2">
    <source>
        <dbReference type="EMBL" id="MDV5087993.1"/>
    </source>
</evidence>
<dbReference type="SUPFAM" id="SSF55729">
    <property type="entry name" value="Acyl-CoA N-acyltransferases (Nat)"/>
    <property type="match status" value="1"/>
</dbReference>
<dbReference type="CDD" id="cd04301">
    <property type="entry name" value="NAT_SF"/>
    <property type="match status" value="1"/>
</dbReference>
<dbReference type="InterPro" id="IPR000182">
    <property type="entry name" value="GNAT_dom"/>
</dbReference>
<dbReference type="EMBL" id="JAWJZB010000004">
    <property type="protein sequence ID" value="MDV5087993.1"/>
    <property type="molecule type" value="Genomic_DNA"/>
</dbReference>
<keyword evidence="2" id="KW-0012">Acyltransferase</keyword>
<dbReference type="EC" id="2.3.1.-" evidence="2"/>
<keyword evidence="3" id="KW-1185">Reference proteome</keyword>
<dbReference type="Pfam" id="PF00583">
    <property type="entry name" value="Acetyltransf_1"/>
    <property type="match status" value="1"/>
</dbReference>
<organism evidence="2 3">
    <name type="scientific">Veillonella absiana</name>
    <dbReference type="NCBI Taxonomy" id="3079305"/>
    <lineage>
        <taxon>Bacteria</taxon>
        <taxon>Bacillati</taxon>
        <taxon>Bacillota</taxon>
        <taxon>Negativicutes</taxon>
        <taxon>Veillonellales</taxon>
        <taxon>Veillonellaceae</taxon>
        <taxon>Veillonella</taxon>
    </lineage>
</organism>
<dbReference type="PROSITE" id="PS51186">
    <property type="entry name" value="GNAT"/>
    <property type="match status" value="1"/>
</dbReference>
<dbReference type="Gene3D" id="3.40.630.30">
    <property type="match status" value="1"/>
</dbReference>
<dbReference type="GO" id="GO:0016746">
    <property type="term" value="F:acyltransferase activity"/>
    <property type="evidence" value="ECO:0007669"/>
    <property type="project" value="UniProtKB-KW"/>
</dbReference>
<name>A0ABU3Z7V3_9FIRM</name>
<reference evidence="2 3" key="1">
    <citation type="submission" date="2023-10" db="EMBL/GenBank/DDBJ databases">
        <title>Veillonella sp. nov., isolated from a pig farm feces dump.</title>
        <authorList>
            <person name="Chang Y.-H."/>
        </authorList>
    </citation>
    <scope>NUCLEOTIDE SEQUENCE [LARGE SCALE GENOMIC DNA]</scope>
    <source>
        <strain evidence="2 3">YH-vei2233</strain>
    </source>
</reference>
<dbReference type="InterPro" id="IPR016181">
    <property type="entry name" value="Acyl_CoA_acyltransferase"/>
</dbReference>
<evidence type="ECO:0000313" key="3">
    <source>
        <dbReference type="Proteomes" id="UP001272515"/>
    </source>
</evidence>
<accession>A0ABU3Z7V3</accession>
<dbReference type="Proteomes" id="UP001272515">
    <property type="component" value="Unassembled WGS sequence"/>
</dbReference>
<evidence type="ECO:0000259" key="1">
    <source>
        <dbReference type="PROSITE" id="PS51186"/>
    </source>
</evidence>
<comment type="caution">
    <text evidence="2">The sequence shown here is derived from an EMBL/GenBank/DDBJ whole genome shotgun (WGS) entry which is preliminary data.</text>
</comment>
<proteinExistence type="predicted"/>
<sequence length="162" mass="18631">MAEVFRLLTVDDATEYHRVLVDGYAANKEFPISFEATDFTLQQSIDWVKEQPTYGLYVDDQLVSSISLRMPWIGKGTIKGFPHIGHFVTAPQHKGKGYAKKTLAYTEDLLRTVYRTPVVTLGTAAQHPWLQDMYKNMGFVEFKRTQLKGKKHITIFFEKNLI</sequence>
<feature type="domain" description="N-acetyltransferase" evidence="1">
    <location>
        <begin position="3"/>
        <end position="162"/>
    </location>
</feature>
<protein>
    <submittedName>
        <fullName evidence="2">GNAT family N-acetyltransferase</fullName>
        <ecNumber evidence="2">2.3.1.-</ecNumber>
    </submittedName>
</protein>
<keyword evidence="2" id="KW-0808">Transferase</keyword>